<proteinExistence type="predicted"/>
<comment type="caution">
    <text evidence="1">The sequence shown here is derived from an EMBL/GenBank/DDBJ whole genome shotgun (WGS) entry which is preliminary data.</text>
</comment>
<protein>
    <submittedName>
        <fullName evidence="1">Uncharacterized protein</fullName>
    </submittedName>
</protein>
<reference evidence="1 2" key="1">
    <citation type="journal article" date="2014" name="Agronomy (Basel)">
        <title>A Draft Genome Sequence for Ensete ventricosum, the Drought-Tolerant Tree Against Hunger.</title>
        <authorList>
            <person name="Harrison J."/>
            <person name="Moore K.A."/>
            <person name="Paszkiewicz K."/>
            <person name="Jones T."/>
            <person name="Grant M."/>
            <person name="Ambacheew D."/>
            <person name="Muzemil S."/>
            <person name="Studholme D.J."/>
        </authorList>
    </citation>
    <scope>NUCLEOTIDE SEQUENCE [LARGE SCALE GENOMIC DNA]</scope>
</reference>
<evidence type="ECO:0000313" key="2">
    <source>
        <dbReference type="Proteomes" id="UP000287651"/>
    </source>
</evidence>
<evidence type="ECO:0000313" key="1">
    <source>
        <dbReference type="EMBL" id="RRT41688.1"/>
    </source>
</evidence>
<organism evidence="1 2">
    <name type="scientific">Ensete ventricosum</name>
    <name type="common">Abyssinian banana</name>
    <name type="synonym">Musa ensete</name>
    <dbReference type="NCBI Taxonomy" id="4639"/>
    <lineage>
        <taxon>Eukaryota</taxon>
        <taxon>Viridiplantae</taxon>
        <taxon>Streptophyta</taxon>
        <taxon>Embryophyta</taxon>
        <taxon>Tracheophyta</taxon>
        <taxon>Spermatophyta</taxon>
        <taxon>Magnoliopsida</taxon>
        <taxon>Liliopsida</taxon>
        <taxon>Zingiberales</taxon>
        <taxon>Musaceae</taxon>
        <taxon>Ensete</taxon>
    </lineage>
</organism>
<gene>
    <name evidence="1" type="ORF">B296_00034292</name>
</gene>
<dbReference type="AlphaFoldDB" id="A0A426XQD7"/>
<dbReference type="EMBL" id="AMZH03018372">
    <property type="protein sequence ID" value="RRT41688.1"/>
    <property type="molecule type" value="Genomic_DNA"/>
</dbReference>
<dbReference type="Proteomes" id="UP000287651">
    <property type="component" value="Unassembled WGS sequence"/>
</dbReference>
<sequence length="67" mass="7996">MVGLGCSRIVEDPKWKDASANEISLRAWKEEAKAISTLIFYAMRRENVTSAEDRWKRKRREGRWKRQ</sequence>
<accession>A0A426XQD7</accession>
<name>A0A426XQD7_ENSVE</name>